<geneLocation type="mitochondrion" evidence="12"/>
<protein>
    <recommendedName>
        <fullName evidence="7">Lipase</fullName>
    </recommendedName>
</protein>
<dbReference type="Pfam" id="PF04083">
    <property type="entry name" value="Abhydro_lipase"/>
    <property type="match status" value="1"/>
</dbReference>
<evidence type="ECO:0000256" key="5">
    <source>
        <dbReference type="ARBA" id="ARBA00023098"/>
    </source>
</evidence>
<keyword evidence="2 9" id="KW-0732">Signal</keyword>
<evidence type="ECO:0000313" key="11">
    <source>
        <dbReference type="EMBL" id="CEO97289.1"/>
    </source>
</evidence>
<keyword evidence="6" id="KW-0325">Glycoprotein</keyword>
<comment type="similarity">
    <text evidence="1 7">Belongs to the AB hydrolase superfamily. Lipase family.</text>
</comment>
<dbReference type="GO" id="GO:0016788">
    <property type="term" value="F:hydrolase activity, acting on ester bonds"/>
    <property type="evidence" value="ECO:0007669"/>
    <property type="project" value="InterPro"/>
</dbReference>
<proteinExistence type="inferred from homology"/>
<dbReference type="EMBL" id="OVEO01000008">
    <property type="protein sequence ID" value="SPQ97596.1"/>
    <property type="molecule type" value="Genomic_DNA"/>
</dbReference>
<keyword evidence="4 7" id="KW-0442">Lipid degradation</keyword>
<evidence type="ECO:0000259" key="10">
    <source>
        <dbReference type="Pfam" id="PF04083"/>
    </source>
</evidence>
<feature type="domain" description="Partial AB-hydrolase lipase" evidence="10">
    <location>
        <begin position="27"/>
        <end position="87"/>
    </location>
</feature>
<evidence type="ECO:0000256" key="1">
    <source>
        <dbReference type="ARBA" id="ARBA00010701"/>
    </source>
</evidence>
<evidence type="ECO:0000313" key="13">
    <source>
        <dbReference type="Proteomes" id="UP000039324"/>
    </source>
</evidence>
<dbReference type="OMA" id="WSRRNLY"/>
<gene>
    <name evidence="11" type="ORF">PBRA_000634</name>
    <name evidence="12" type="ORF">PLBR_LOCUS4811</name>
</gene>
<organism evidence="11 13">
    <name type="scientific">Plasmodiophora brassicae</name>
    <name type="common">Clubroot disease agent</name>
    <dbReference type="NCBI Taxonomy" id="37360"/>
    <lineage>
        <taxon>Eukaryota</taxon>
        <taxon>Sar</taxon>
        <taxon>Rhizaria</taxon>
        <taxon>Endomyxa</taxon>
        <taxon>Phytomyxea</taxon>
        <taxon>Plasmodiophorida</taxon>
        <taxon>Plasmodiophoridae</taxon>
        <taxon>Plasmodiophora</taxon>
    </lineage>
</organism>
<accession>A0A0G4IQ65</accession>
<keyword evidence="12" id="KW-0496">Mitochondrion</keyword>
<dbReference type="STRING" id="37360.A0A0G4IQ65"/>
<evidence type="ECO:0000256" key="3">
    <source>
        <dbReference type="ARBA" id="ARBA00022801"/>
    </source>
</evidence>
<evidence type="ECO:0000256" key="4">
    <source>
        <dbReference type="ARBA" id="ARBA00022963"/>
    </source>
</evidence>
<feature type="active site" description="Nucleophile" evidence="8">
    <location>
        <position position="159"/>
    </location>
</feature>
<dbReference type="Proteomes" id="UP000290189">
    <property type="component" value="Unassembled WGS sequence"/>
</dbReference>
<dbReference type="InterPro" id="IPR006693">
    <property type="entry name" value="AB_hydrolase_lipase"/>
</dbReference>
<feature type="active site" description="Charge relay system" evidence="8">
    <location>
        <position position="334"/>
    </location>
</feature>
<name>A0A0G4IQ65_PLABS</name>
<dbReference type="Gene3D" id="3.40.50.1820">
    <property type="entry name" value="alpha/beta hydrolase"/>
    <property type="match status" value="1"/>
</dbReference>
<evidence type="ECO:0000313" key="14">
    <source>
        <dbReference type="Proteomes" id="UP000290189"/>
    </source>
</evidence>
<dbReference type="PIRSF" id="PIRSF000862">
    <property type="entry name" value="Steryl_ester_lip"/>
    <property type="match status" value="1"/>
</dbReference>
<feature type="active site" description="Charge relay system" evidence="8">
    <location>
        <position position="365"/>
    </location>
</feature>
<dbReference type="GO" id="GO:0016042">
    <property type="term" value="P:lipid catabolic process"/>
    <property type="evidence" value="ECO:0007669"/>
    <property type="project" value="UniProtKB-KW"/>
</dbReference>
<sequence length="392" mass="43734">MLRSGGVVVAVLALFASADIPECSLTVPQLVAYNGYPCETHEVVARDGFLLNMFRIPHGRRGPSLGPRPVVLLQHGLLDSAAAFLLNEREQSLAYILADNGFDVWLSNSRGNNFSPPLGNSKDKWRFSFDEMAEFDMPAFVNHALHVSGQASLAYIGHSQGATLAFAHFSESSELNDKVHLFIALGPAVFVRNIRSKLLHFLAEFDLEEIARWPGTGDFAPHGEIWELTAKFFCDTSIIGKDACSLFLFMIEGTNGTPGHNLNCTRLQLYTKHTPAGTSMQNMAHWTQMVKHKRFAKVDLGPIENLVRYGKVTPPVYDLSKVNVPVAVFLGDQDTLGDIVDNDYLRREIRPDIVVDWQIINEYAHLDFTWGVDAHVRLYPRIIRLLQAFAVA</sequence>
<dbReference type="InterPro" id="IPR029058">
    <property type="entry name" value="AB_hydrolase_fold"/>
</dbReference>
<keyword evidence="5" id="KW-0443">Lipid metabolism</keyword>
<reference evidence="11 13" key="1">
    <citation type="submission" date="2015-02" db="EMBL/GenBank/DDBJ databases">
        <authorList>
            <person name="Chooi Y.-H."/>
        </authorList>
    </citation>
    <scope>NUCLEOTIDE SEQUENCE [LARGE SCALE GENOMIC DNA]</scope>
    <source>
        <strain evidence="11">E3</strain>
    </source>
</reference>
<dbReference type="Proteomes" id="UP000039324">
    <property type="component" value="Unassembled WGS sequence"/>
</dbReference>
<feature type="signal peptide" evidence="9">
    <location>
        <begin position="1"/>
        <end position="18"/>
    </location>
</feature>
<feature type="chain" id="PRO_5033223297" description="Lipase" evidence="9">
    <location>
        <begin position="19"/>
        <end position="392"/>
    </location>
</feature>
<keyword evidence="3 7" id="KW-0378">Hydrolase</keyword>
<dbReference type="AlphaFoldDB" id="A0A0G4IQ65"/>
<dbReference type="OrthoDB" id="9974421at2759"/>
<dbReference type="SUPFAM" id="SSF53474">
    <property type="entry name" value="alpha/beta-Hydrolases"/>
    <property type="match status" value="1"/>
</dbReference>
<reference evidence="12 14" key="2">
    <citation type="submission" date="2018-03" db="EMBL/GenBank/DDBJ databases">
        <authorList>
            <person name="Fogelqvist J."/>
        </authorList>
    </citation>
    <scope>NUCLEOTIDE SEQUENCE [LARGE SCALE GENOMIC DNA]</scope>
</reference>
<evidence type="ECO:0000313" key="12">
    <source>
        <dbReference type="EMBL" id="SPQ97596.1"/>
    </source>
</evidence>
<evidence type="ECO:0000256" key="7">
    <source>
        <dbReference type="PIRNR" id="PIRNR000862"/>
    </source>
</evidence>
<keyword evidence="13" id="KW-1185">Reference proteome</keyword>
<evidence type="ECO:0000256" key="2">
    <source>
        <dbReference type="ARBA" id="ARBA00022729"/>
    </source>
</evidence>
<dbReference type="PANTHER" id="PTHR11005">
    <property type="entry name" value="LYSOSOMAL ACID LIPASE-RELATED"/>
    <property type="match status" value="1"/>
</dbReference>
<evidence type="ECO:0000256" key="8">
    <source>
        <dbReference type="PIRSR" id="PIRSR000862-1"/>
    </source>
</evidence>
<evidence type="ECO:0000256" key="9">
    <source>
        <dbReference type="SAM" id="SignalP"/>
    </source>
</evidence>
<dbReference type="EMBL" id="CDSF01000079">
    <property type="protein sequence ID" value="CEO97289.1"/>
    <property type="molecule type" value="Genomic_DNA"/>
</dbReference>
<evidence type="ECO:0000256" key="6">
    <source>
        <dbReference type="ARBA" id="ARBA00023180"/>
    </source>
</evidence>
<dbReference type="FunFam" id="3.40.50.1820:FF:000057">
    <property type="entry name" value="Lipase"/>
    <property type="match status" value="1"/>
</dbReference>
<dbReference type="InterPro" id="IPR025483">
    <property type="entry name" value="Lipase_euk"/>
</dbReference>